<evidence type="ECO:0000256" key="2">
    <source>
        <dbReference type="SAM" id="SignalP"/>
    </source>
</evidence>
<dbReference type="RefSeq" id="XP_016623763.1">
    <property type="nucleotide sequence ID" value="XM_016760242.1"/>
</dbReference>
<dbReference type="PROSITE" id="PS50088">
    <property type="entry name" value="ANK_REPEAT"/>
    <property type="match status" value="1"/>
</dbReference>
<dbReference type="InterPro" id="IPR036770">
    <property type="entry name" value="Ankyrin_rpt-contain_sf"/>
</dbReference>
<keyword evidence="2" id="KW-0732">Signal</keyword>
<dbReference type="AlphaFoldDB" id="A0A0D2IJY0"/>
<gene>
    <name evidence="3" type="ORF">Z519_02486</name>
</gene>
<evidence type="ECO:0000313" key="4">
    <source>
        <dbReference type="Proteomes" id="UP000053789"/>
    </source>
</evidence>
<reference evidence="3" key="1">
    <citation type="submission" date="2015-01" db="EMBL/GenBank/DDBJ databases">
        <title>The Genome Sequence of Cladophialophora bantiana CBS 173.52.</title>
        <authorList>
            <consortium name="The Broad Institute Genomics Platform"/>
            <person name="Cuomo C."/>
            <person name="de Hoog S."/>
            <person name="Gorbushina A."/>
            <person name="Stielow B."/>
            <person name="Teixiera M."/>
            <person name="Abouelleil A."/>
            <person name="Chapman S.B."/>
            <person name="Priest M."/>
            <person name="Young S.K."/>
            <person name="Wortman J."/>
            <person name="Nusbaum C."/>
            <person name="Birren B."/>
        </authorList>
    </citation>
    <scope>NUCLEOTIDE SEQUENCE [LARGE SCALE GENOMIC DNA]</scope>
    <source>
        <strain evidence="3">CBS 173.52</strain>
    </source>
</reference>
<proteinExistence type="predicted"/>
<dbReference type="EMBL" id="KN846982">
    <property type="protein sequence ID" value="KIW97094.1"/>
    <property type="molecule type" value="Genomic_DNA"/>
</dbReference>
<evidence type="ECO:0000313" key="3">
    <source>
        <dbReference type="EMBL" id="KIW97094.1"/>
    </source>
</evidence>
<dbReference type="InterPro" id="IPR002110">
    <property type="entry name" value="Ankyrin_rpt"/>
</dbReference>
<feature type="signal peptide" evidence="2">
    <location>
        <begin position="1"/>
        <end position="29"/>
    </location>
</feature>
<dbReference type="Gene3D" id="1.25.40.20">
    <property type="entry name" value="Ankyrin repeat-containing domain"/>
    <property type="match status" value="1"/>
</dbReference>
<accession>A0A0D2IJY0</accession>
<protein>
    <recommendedName>
        <fullName evidence="5">Ankyrin repeat protein</fullName>
    </recommendedName>
</protein>
<dbReference type="SUPFAM" id="SSF48403">
    <property type="entry name" value="Ankyrin repeat"/>
    <property type="match status" value="1"/>
</dbReference>
<sequence length="110" mass="11937">MPNPNVPLHAGTTTLFLAAFAASMVVVECLIDPGAEVSVKTSASWPPVHACTAKGAMDCIKLLRKCKQQSRTKIGEATRLFVLLPLWDGKQPLEFSWKQANIKCTLDLNG</sequence>
<evidence type="ECO:0000256" key="1">
    <source>
        <dbReference type="PROSITE-ProRule" id="PRU00023"/>
    </source>
</evidence>
<dbReference type="GeneID" id="27695414"/>
<feature type="repeat" description="ANK" evidence="1">
    <location>
        <begin position="10"/>
        <end position="42"/>
    </location>
</feature>
<feature type="chain" id="PRO_5002244569" description="Ankyrin repeat protein" evidence="2">
    <location>
        <begin position="30"/>
        <end position="110"/>
    </location>
</feature>
<dbReference type="HOGENOM" id="CLU_2170787_0_0_1"/>
<name>A0A0D2IJY0_CLAB1</name>
<evidence type="ECO:0008006" key="5">
    <source>
        <dbReference type="Google" id="ProtNLM"/>
    </source>
</evidence>
<dbReference type="Proteomes" id="UP000053789">
    <property type="component" value="Unassembled WGS sequence"/>
</dbReference>
<dbReference type="VEuPathDB" id="FungiDB:Z519_02486"/>
<dbReference type="OrthoDB" id="539213at2759"/>
<organism evidence="3 4">
    <name type="scientific">Cladophialophora bantiana (strain ATCC 10958 / CBS 173.52 / CDC B-1940 / NIH 8579)</name>
    <name type="common">Xylohypha bantiana</name>
    <dbReference type="NCBI Taxonomy" id="1442370"/>
    <lineage>
        <taxon>Eukaryota</taxon>
        <taxon>Fungi</taxon>
        <taxon>Dikarya</taxon>
        <taxon>Ascomycota</taxon>
        <taxon>Pezizomycotina</taxon>
        <taxon>Eurotiomycetes</taxon>
        <taxon>Chaetothyriomycetidae</taxon>
        <taxon>Chaetothyriales</taxon>
        <taxon>Herpotrichiellaceae</taxon>
        <taxon>Cladophialophora</taxon>
    </lineage>
</organism>
<keyword evidence="4" id="KW-1185">Reference proteome</keyword>
<keyword evidence="1" id="KW-0040">ANK repeat</keyword>